<reference evidence="4" key="2">
    <citation type="journal article" date="2022" name="Microbiol. Resour. Announc.">
        <title>Whole-Genome Sequence of Entomortierella parvispora E1425, a Mucoromycotan Fungus Associated with Burkholderiaceae-Related Endosymbiotic Bacteria.</title>
        <authorList>
            <person name="Herlambang A."/>
            <person name="Guo Y."/>
            <person name="Takashima Y."/>
            <person name="Narisawa K."/>
            <person name="Ohta H."/>
            <person name="Nishizawa T."/>
        </authorList>
    </citation>
    <scope>NUCLEOTIDE SEQUENCE</scope>
    <source>
        <strain evidence="4">E1425</strain>
    </source>
</reference>
<evidence type="ECO:0000256" key="2">
    <source>
        <dbReference type="ARBA" id="ARBA00043974"/>
    </source>
</evidence>
<dbReference type="OrthoDB" id="15001at2759"/>
<dbReference type="GO" id="GO:0005737">
    <property type="term" value="C:cytoplasm"/>
    <property type="evidence" value="ECO:0007669"/>
    <property type="project" value="TreeGrafter"/>
</dbReference>
<dbReference type="AlphaFoldDB" id="A0A9P3HD49"/>
<evidence type="ECO:0000313" key="5">
    <source>
        <dbReference type="Proteomes" id="UP000827284"/>
    </source>
</evidence>
<evidence type="ECO:0000256" key="3">
    <source>
        <dbReference type="SAM" id="MobiDB-lite"/>
    </source>
</evidence>
<organism evidence="4 5">
    <name type="scientific">Entomortierella parvispora</name>
    <dbReference type="NCBI Taxonomy" id="205924"/>
    <lineage>
        <taxon>Eukaryota</taxon>
        <taxon>Fungi</taxon>
        <taxon>Fungi incertae sedis</taxon>
        <taxon>Mucoromycota</taxon>
        <taxon>Mortierellomycotina</taxon>
        <taxon>Mortierellomycetes</taxon>
        <taxon>Mortierellales</taxon>
        <taxon>Mortierellaceae</taxon>
        <taxon>Entomortierella</taxon>
    </lineage>
</organism>
<sequence>MSLRLAPSSKPSTAGSASVLDTSNSYGLHDTMRFGMRQIASEVTAKHPLENRLAEWDNTQLELKMSMARNMYGMHAPIKMAMERSLVTKARGVSMLPQKSRTLGEEILLGKDESIDFEDFLNTPELSTDMVDVHAAMEHKLGLQV</sequence>
<comment type="similarity">
    <text evidence="2">Belongs to the POMP/UMP1 family.</text>
</comment>
<keyword evidence="5" id="KW-1185">Reference proteome</keyword>
<evidence type="ECO:0000256" key="1">
    <source>
        <dbReference type="ARBA" id="ARBA00023186"/>
    </source>
</evidence>
<dbReference type="PANTHER" id="PTHR12828">
    <property type="entry name" value="PROTEASOME MATURATION PROTEIN UMP1"/>
    <property type="match status" value="1"/>
</dbReference>
<dbReference type="PANTHER" id="PTHR12828:SF3">
    <property type="entry name" value="PROTEASOME MATURATION PROTEIN"/>
    <property type="match status" value="1"/>
</dbReference>
<accession>A0A9P3HD49</accession>
<dbReference type="EMBL" id="BQFW01000009">
    <property type="protein sequence ID" value="GJJ74416.1"/>
    <property type="molecule type" value="Genomic_DNA"/>
</dbReference>
<gene>
    <name evidence="4" type="ORF">EMPS_06774</name>
</gene>
<feature type="compositionally biased region" description="Polar residues" evidence="3">
    <location>
        <begin position="9"/>
        <end position="22"/>
    </location>
</feature>
<name>A0A9P3HD49_9FUNG</name>
<reference evidence="4" key="1">
    <citation type="submission" date="2021-11" db="EMBL/GenBank/DDBJ databases">
        <authorList>
            <person name="Herlambang A."/>
            <person name="Guo Y."/>
            <person name="Takashima Y."/>
            <person name="Nishizawa T."/>
        </authorList>
    </citation>
    <scope>NUCLEOTIDE SEQUENCE</scope>
    <source>
        <strain evidence="4">E1425</strain>
    </source>
</reference>
<dbReference type="InterPro" id="IPR008012">
    <property type="entry name" value="Ump1"/>
</dbReference>
<protein>
    <submittedName>
        <fullName evidence="4">Proteasome maturation protein</fullName>
    </submittedName>
</protein>
<proteinExistence type="inferred from homology"/>
<dbReference type="GO" id="GO:0000502">
    <property type="term" value="C:proteasome complex"/>
    <property type="evidence" value="ECO:0007669"/>
    <property type="project" value="UniProtKB-KW"/>
</dbReference>
<dbReference type="Proteomes" id="UP000827284">
    <property type="component" value="Unassembled WGS sequence"/>
</dbReference>
<keyword evidence="1" id="KW-0143">Chaperone</keyword>
<keyword evidence="4" id="KW-0647">Proteasome</keyword>
<evidence type="ECO:0000313" key="4">
    <source>
        <dbReference type="EMBL" id="GJJ74416.1"/>
    </source>
</evidence>
<dbReference type="GO" id="GO:0005634">
    <property type="term" value="C:nucleus"/>
    <property type="evidence" value="ECO:0007669"/>
    <property type="project" value="TreeGrafter"/>
</dbReference>
<dbReference type="Pfam" id="PF05348">
    <property type="entry name" value="UMP1"/>
    <property type="match status" value="1"/>
</dbReference>
<dbReference type="GO" id="GO:0043248">
    <property type="term" value="P:proteasome assembly"/>
    <property type="evidence" value="ECO:0007669"/>
    <property type="project" value="InterPro"/>
</dbReference>
<comment type="caution">
    <text evidence="4">The sequence shown here is derived from an EMBL/GenBank/DDBJ whole genome shotgun (WGS) entry which is preliminary data.</text>
</comment>
<feature type="region of interest" description="Disordered" evidence="3">
    <location>
        <begin position="1"/>
        <end position="22"/>
    </location>
</feature>